<keyword evidence="1" id="KW-0812">Transmembrane</keyword>
<gene>
    <name evidence="2" type="ORF">RUM43_003145</name>
</gene>
<name>A0AAN8Q0C3_POLSC</name>
<dbReference type="EMBL" id="JAWJWE010000036">
    <property type="protein sequence ID" value="KAK6629328.1"/>
    <property type="molecule type" value="Genomic_DNA"/>
</dbReference>
<reference evidence="2 3" key="1">
    <citation type="submission" date="2023-10" db="EMBL/GenBank/DDBJ databases">
        <title>Genomes of two closely related lineages of the louse Polyplax serrata with different host specificities.</title>
        <authorList>
            <person name="Martinu J."/>
            <person name="Tarabai H."/>
            <person name="Stefka J."/>
            <person name="Hypsa V."/>
        </authorList>
    </citation>
    <scope>NUCLEOTIDE SEQUENCE [LARGE SCALE GENOMIC DNA]</scope>
    <source>
        <strain evidence="2">HR10_N</strain>
    </source>
</reference>
<protein>
    <submittedName>
        <fullName evidence="2">Uncharacterized protein</fullName>
    </submittedName>
</protein>
<evidence type="ECO:0000313" key="3">
    <source>
        <dbReference type="Proteomes" id="UP001372834"/>
    </source>
</evidence>
<feature type="transmembrane region" description="Helical" evidence="1">
    <location>
        <begin position="87"/>
        <end position="105"/>
    </location>
</feature>
<comment type="caution">
    <text evidence="2">The sequence shown here is derived from an EMBL/GenBank/DDBJ whole genome shotgun (WGS) entry which is preliminary data.</text>
</comment>
<dbReference type="Proteomes" id="UP001372834">
    <property type="component" value="Unassembled WGS sequence"/>
</dbReference>
<keyword evidence="1" id="KW-1133">Transmembrane helix</keyword>
<accession>A0AAN8Q0C3</accession>
<sequence length="117" mass="13284">MKNSKKSRENDTNLQENFTSYDIVVVFHLLLVVVVVVVAADMKVSNLMATAAIPLTTSGRMDRWRRKLSTLYNLTEETHEGKQPESFQVALGVVLFGKCLDMLLCSRVSNFVKRRFS</sequence>
<dbReference type="AlphaFoldDB" id="A0AAN8Q0C3"/>
<keyword evidence="1" id="KW-0472">Membrane</keyword>
<evidence type="ECO:0000256" key="1">
    <source>
        <dbReference type="SAM" id="Phobius"/>
    </source>
</evidence>
<feature type="transmembrane region" description="Helical" evidence="1">
    <location>
        <begin position="21"/>
        <end position="40"/>
    </location>
</feature>
<organism evidence="2 3">
    <name type="scientific">Polyplax serrata</name>
    <name type="common">Common mouse louse</name>
    <dbReference type="NCBI Taxonomy" id="468196"/>
    <lineage>
        <taxon>Eukaryota</taxon>
        <taxon>Metazoa</taxon>
        <taxon>Ecdysozoa</taxon>
        <taxon>Arthropoda</taxon>
        <taxon>Hexapoda</taxon>
        <taxon>Insecta</taxon>
        <taxon>Pterygota</taxon>
        <taxon>Neoptera</taxon>
        <taxon>Paraneoptera</taxon>
        <taxon>Psocodea</taxon>
        <taxon>Troctomorpha</taxon>
        <taxon>Phthiraptera</taxon>
        <taxon>Anoplura</taxon>
        <taxon>Polyplacidae</taxon>
        <taxon>Polyplax</taxon>
    </lineage>
</organism>
<proteinExistence type="predicted"/>
<evidence type="ECO:0000313" key="2">
    <source>
        <dbReference type="EMBL" id="KAK6629328.1"/>
    </source>
</evidence>